<keyword evidence="4" id="KW-0963">Cytoplasm</keyword>
<dbReference type="InterPro" id="IPR000352">
    <property type="entry name" value="Pep_chain_release_fac_I"/>
</dbReference>
<dbReference type="KEGG" id="ocy:OSSY52_20430"/>
<dbReference type="Proteomes" id="UP000516361">
    <property type="component" value="Chromosome"/>
</dbReference>
<evidence type="ECO:0000256" key="2">
    <source>
        <dbReference type="ARBA" id="ARBA00022481"/>
    </source>
</evidence>
<dbReference type="PANTHER" id="PTHR43116:SF3">
    <property type="entry name" value="CLASS I PEPTIDE CHAIN RELEASE FACTOR"/>
    <property type="match status" value="1"/>
</dbReference>
<dbReference type="InterPro" id="IPR004374">
    <property type="entry name" value="PrfB"/>
</dbReference>
<dbReference type="EMBL" id="AP018712">
    <property type="protein sequence ID" value="BBE31902.1"/>
    <property type="molecule type" value="Genomic_DNA"/>
</dbReference>
<dbReference type="Gene3D" id="3.30.70.1660">
    <property type="match status" value="1"/>
</dbReference>
<evidence type="ECO:0000256" key="4">
    <source>
        <dbReference type="HAMAP-Rule" id="MF_00094"/>
    </source>
</evidence>
<comment type="similarity">
    <text evidence="1 4">Belongs to the prokaryotic/mitochondrial release factor family.</text>
</comment>
<dbReference type="InParanoid" id="A0A7G1GBQ8"/>
<proteinExistence type="inferred from homology"/>
<feature type="domain" description="Prokaryotic-type class I peptide chain release factors" evidence="6">
    <location>
        <begin position="242"/>
        <end position="258"/>
    </location>
</feature>
<name>A0A7G1GBQ8_9BACT</name>
<dbReference type="GO" id="GO:0005737">
    <property type="term" value="C:cytoplasm"/>
    <property type="evidence" value="ECO:0007669"/>
    <property type="project" value="UniProtKB-SubCell"/>
</dbReference>
<feature type="modified residue" description="N5-methylglutamine" evidence="4">
    <location>
        <position position="249"/>
    </location>
</feature>
<reference evidence="7 8" key="1">
    <citation type="submission" date="2018-06" db="EMBL/GenBank/DDBJ databases">
        <title>Genome sequencing of Oceanotoga sp. sy52.</title>
        <authorList>
            <person name="Mori K."/>
        </authorList>
    </citation>
    <scope>NUCLEOTIDE SEQUENCE [LARGE SCALE GENOMIC DNA]</scope>
    <source>
        <strain evidence="8">sy52</strain>
    </source>
</reference>
<dbReference type="InterPro" id="IPR005139">
    <property type="entry name" value="PCRF"/>
</dbReference>
<evidence type="ECO:0000313" key="7">
    <source>
        <dbReference type="EMBL" id="BBE31902.1"/>
    </source>
</evidence>
<dbReference type="NCBIfam" id="TIGR00020">
    <property type="entry name" value="prfB"/>
    <property type="match status" value="1"/>
</dbReference>
<evidence type="ECO:0000256" key="3">
    <source>
        <dbReference type="ARBA" id="ARBA00022917"/>
    </source>
</evidence>
<comment type="subcellular location">
    <subcellularLocation>
        <location evidence="4">Cytoplasm</location>
    </subcellularLocation>
</comment>
<keyword evidence="8" id="KW-1185">Reference proteome</keyword>
<keyword evidence="2 4" id="KW-0488">Methylation</keyword>
<dbReference type="PROSITE" id="PS00745">
    <property type="entry name" value="RF_PROK_I"/>
    <property type="match status" value="1"/>
</dbReference>
<comment type="PTM">
    <text evidence="4">Methylated by PrmC. Methylation increases the termination efficiency of RF2.</text>
</comment>
<organism evidence="7 8">
    <name type="scientific">Tepiditoga spiralis</name>
    <dbReference type="NCBI Taxonomy" id="2108365"/>
    <lineage>
        <taxon>Bacteria</taxon>
        <taxon>Thermotogati</taxon>
        <taxon>Thermotogota</taxon>
        <taxon>Thermotogae</taxon>
        <taxon>Petrotogales</taxon>
        <taxon>Petrotogaceae</taxon>
        <taxon>Tepiditoga</taxon>
    </lineage>
</organism>
<protein>
    <recommendedName>
        <fullName evidence="4 5">Peptide chain release factor 2</fullName>
        <shortName evidence="4">RF-2</shortName>
    </recommendedName>
</protein>
<dbReference type="GO" id="GO:0016149">
    <property type="term" value="F:translation release factor activity, codon specific"/>
    <property type="evidence" value="ECO:0007669"/>
    <property type="project" value="UniProtKB-UniRule"/>
</dbReference>
<dbReference type="InterPro" id="IPR045853">
    <property type="entry name" value="Pep_chain_release_fac_I_sf"/>
</dbReference>
<dbReference type="Pfam" id="PF03462">
    <property type="entry name" value="PCRF"/>
    <property type="match status" value="1"/>
</dbReference>
<dbReference type="Pfam" id="PF00472">
    <property type="entry name" value="RF-1"/>
    <property type="match status" value="1"/>
</dbReference>
<dbReference type="SMART" id="SM00937">
    <property type="entry name" value="PCRF"/>
    <property type="match status" value="1"/>
</dbReference>
<dbReference type="Gene3D" id="1.20.58.410">
    <property type="entry name" value="Release factor"/>
    <property type="match status" value="1"/>
</dbReference>
<evidence type="ECO:0000256" key="5">
    <source>
        <dbReference type="NCBIfam" id="TIGR00020"/>
    </source>
</evidence>
<dbReference type="Gene3D" id="3.30.160.20">
    <property type="match status" value="1"/>
</dbReference>
<evidence type="ECO:0000259" key="6">
    <source>
        <dbReference type="PROSITE" id="PS00745"/>
    </source>
</evidence>
<accession>A0A7G1GBQ8</accession>
<keyword evidence="3 4" id="KW-0648">Protein biosynthesis</keyword>
<dbReference type="FunFam" id="3.30.160.20:FF:000010">
    <property type="entry name" value="Peptide chain release factor 2"/>
    <property type="match status" value="1"/>
</dbReference>
<gene>
    <name evidence="4 7" type="primary">prfB</name>
    <name evidence="7" type="ORF">OSSY52_20430</name>
</gene>
<dbReference type="RefSeq" id="WP_190614751.1">
    <property type="nucleotide sequence ID" value="NZ_AP018712.1"/>
</dbReference>
<dbReference type="PANTHER" id="PTHR43116">
    <property type="entry name" value="PEPTIDE CHAIN RELEASE FACTOR 2"/>
    <property type="match status" value="1"/>
</dbReference>
<sequence>MIDYEVKVKIDGLKNKFKDLKNLFNIEKSRNRVKELEKIMTDPNFWNDSKKAESVSRESQHLKNEIGDFEALANLFDDLDAAIELTEEDSSMESQIFETLNEIEKKIKAFELSMLLSGKYDNNNVFLSIHPGAGGTESQDWASMLYRMYVRWCEKNKMKVETIDYLDGDEAGIKSVTIKISGPYAYGKLKYESGVHRLVRISPFDSNGRRHTSFTSVNVVPELNEDVEIEIRTEDLRIDTYRAGGAGGQHVNKTDSAVRLTHLPTGIVVACQNERSQHQNKATAMSMLKARLYEMEMRKKMEEKMQLMGDVKNISWGNQIRSYVLYPYQMVKDHRTSYETSDTDGVLDGTIDGFIESELLYFAELSR</sequence>
<dbReference type="SUPFAM" id="SSF75620">
    <property type="entry name" value="Release factor"/>
    <property type="match status" value="1"/>
</dbReference>
<dbReference type="FunCoup" id="A0A7G1GBQ8">
    <property type="interactions" value="341"/>
</dbReference>
<dbReference type="AlphaFoldDB" id="A0A7G1GBQ8"/>
<dbReference type="HAMAP" id="MF_00094">
    <property type="entry name" value="Rel_fac_2"/>
    <property type="match status" value="1"/>
</dbReference>
<evidence type="ECO:0000256" key="1">
    <source>
        <dbReference type="ARBA" id="ARBA00010835"/>
    </source>
</evidence>
<comment type="function">
    <text evidence="4">Peptide chain release factor 2 directs the termination of translation in response to the peptide chain termination codons UGA and UAA.</text>
</comment>
<evidence type="ECO:0000313" key="8">
    <source>
        <dbReference type="Proteomes" id="UP000516361"/>
    </source>
</evidence>